<name>A0A7S3LWK1_9EUKA</name>
<proteinExistence type="predicted"/>
<feature type="region of interest" description="Disordered" evidence="1">
    <location>
        <begin position="86"/>
        <end position="168"/>
    </location>
</feature>
<accession>A0A7S3LWK1</accession>
<sequence length="286" mass="30442">MMTELATWINTLSPLVYPPKDMTYTAVPAHSSHFSKGGQNSVSSQIEPAAAEGKEKLNSIKKKIGGGAPPPMQQTIRRHRTETIANHIRHSDAQQEKAEVDGKEGRGRGGDVASESTGGGGGDANEKGVDKDGYSFQPSMGKNFKKAKESDSESSDDEDETPKFSMKVEIKKADQAIKTDMKTLRRASVALASLGTLQSVNTRRRGVTNARPNTGHSEAMRQAVMDVKKEKEEREKREAAAAPAASAAGEGAGRSGPPKAALPSPPARPRRLSVGAAAIAEEKVEE</sequence>
<feature type="compositionally biased region" description="Basic and acidic residues" evidence="1">
    <location>
        <begin position="89"/>
        <end position="109"/>
    </location>
</feature>
<feature type="compositionally biased region" description="Low complexity" evidence="1">
    <location>
        <begin position="240"/>
        <end position="262"/>
    </location>
</feature>
<reference evidence="2" key="1">
    <citation type="submission" date="2021-01" db="EMBL/GenBank/DDBJ databases">
        <authorList>
            <person name="Corre E."/>
            <person name="Pelletier E."/>
            <person name="Niang G."/>
            <person name="Scheremetjew M."/>
            <person name="Finn R."/>
            <person name="Kale V."/>
            <person name="Holt S."/>
            <person name="Cochrane G."/>
            <person name="Meng A."/>
            <person name="Brown T."/>
            <person name="Cohen L."/>
        </authorList>
    </citation>
    <scope>NUCLEOTIDE SEQUENCE</scope>
    <source>
        <strain evidence="2">NIES-2562</strain>
    </source>
</reference>
<feature type="compositionally biased region" description="Basic and acidic residues" evidence="1">
    <location>
        <begin position="226"/>
        <end position="239"/>
    </location>
</feature>
<protein>
    <submittedName>
        <fullName evidence="2">Uncharacterized protein</fullName>
    </submittedName>
</protein>
<evidence type="ECO:0000313" key="2">
    <source>
        <dbReference type="EMBL" id="CAE0267909.1"/>
    </source>
</evidence>
<dbReference type="AlphaFoldDB" id="A0A7S3LWK1"/>
<feature type="compositionally biased region" description="Basic and acidic residues" evidence="1">
    <location>
        <begin position="124"/>
        <end position="133"/>
    </location>
</feature>
<gene>
    <name evidence="2" type="ORF">PBIL07802_LOCUS30255</name>
</gene>
<evidence type="ECO:0000256" key="1">
    <source>
        <dbReference type="SAM" id="MobiDB-lite"/>
    </source>
</evidence>
<organism evidence="2">
    <name type="scientific">Palpitomonas bilix</name>
    <dbReference type="NCBI Taxonomy" id="652834"/>
    <lineage>
        <taxon>Eukaryota</taxon>
        <taxon>Eukaryota incertae sedis</taxon>
    </lineage>
</organism>
<dbReference type="EMBL" id="HBIB01046054">
    <property type="protein sequence ID" value="CAE0267909.1"/>
    <property type="molecule type" value="Transcribed_RNA"/>
</dbReference>
<feature type="region of interest" description="Disordered" evidence="1">
    <location>
        <begin position="201"/>
        <end position="286"/>
    </location>
</feature>